<dbReference type="AlphaFoldDB" id="A0A177AEA7"/>
<dbReference type="OrthoDB" id="3562452at2759"/>
<gene>
    <name evidence="1" type="ORF">VC83_04043</name>
</gene>
<protein>
    <submittedName>
        <fullName evidence="1">Uncharacterized protein</fullName>
    </submittedName>
</protein>
<dbReference type="Proteomes" id="UP000077154">
    <property type="component" value="Unassembled WGS sequence"/>
</dbReference>
<organism evidence="1">
    <name type="scientific">Pseudogymnoascus destructans</name>
    <dbReference type="NCBI Taxonomy" id="655981"/>
    <lineage>
        <taxon>Eukaryota</taxon>
        <taxon>Fungi</taxon>
        <taxon>Dikarya</taxon>
        <taxon>Ascomycota</taxon>
        <taxon>Pezizomycotina</taxon>
        <taxon>Leotiomycetes</taxon>
        <taxon>Thelebolales</taxon>
        <taxon>Thelebolaceae</taxon>
        <taxon>Pseudogymnoascus</taxon>
    </lineage>
</organism>
<proteinExistence type="predicted"/>
<sequence length="215" mass="25041">MSDLITGKHLEPENLDGQNITGELERFGQWAKAVKFQPLSPGIEKCEVQDRDQKVRLVLKELGYENKLEIKYQILFARIHRLWHCELSLRASAALIKHPLHQVREELSILMRIGRYLEGAPQFFLHSCPTRPWRPVLLGISSILIDDDHNSEWEDAGVEDDLELELMLRRDDILNDKAVLLDELSDEDITSIYALLTQAHIDAHKESNFRKWQHF</sequence>
<accession>A0A177AEA7</accession>
<dbReference type="RefSeq" id="XP_024325035.1">
    <property type="nucleotide sequence ID" value="XM_024467680.1"/>
</dbReference>
<dbReference type="EMBL" id="KV441393">
    <property type="protein sequence ID" value="OAF59752.1"/>
    <property type="molecule type" value="Genomic_DNA"/>
</dbReference>
<dbReference type="GeneID" id="36287116"/>
<name>A0A177AEA7_9PEZI</name>
<evidence type="ECO:0000313" key="1">
    <source>
        <dbReference type="EMBL" id="OAF59752.1"/>
    </source>
</evidence>
<reference evidence="1" key="1">
    <citation type="submission" date="2016-03" db="EMBL/GenBank/DDBJ databases">
        <title>Updated assembly of Pseudogymnoascus destructans, the fungus causing white-nose syndrome of bats.</title>
        <authorList>
            <person name="Palmer J.M."/>
            <person name="Drees K.P."/>
            <person name="Foster J.T."/>
            <person name="Lindner D.L."/>
        </authorList>
    </citation>
    <scope>NUCLEOTIDE SEQUENCE [LARGE SCALE GENOMIC DNA]</scope>
    <source>
        <strain evidence="1">20631-21</strain>
    </source>
</reference>